<dbReference type="PROSITE" id="PS51391">
    <property type="entry name" value="CID"/>
    <property type="match status" value="1"/>
</dbReference>
<organism evidence="2">
    <name type="scientific">Puccinia triticina (isolate 1-1 / race 1 (BBBD))</name>
    <name type="common">Brown leaf rust fungus</name>
    <dbReference type="NCBI Taxonomy" id="630390"/>
    <lineage>
        <taxon>Eukaryota</taxon>
        <taxon>Fungi</taxon>
        <taxon>Dikarya</taxon>
        <taxon>Basidiomycota</taxon>
        <taxon>Pucciniomycotina</taxon>
        <taxon>Pucciniomycetes</taxon>
        <taxon>Pucciniales</taxon>
        <taxon>Pucciniaceae</taxon>
        <taxon>Puccinia</taxon>
    </lineage>
</organism>
<dbReference type="InterPro" id="IPR024637">
    <property type="entry name" value="Ctk3_C"/>
</dbReference>
<dbReference type="Gene3D" id="1.25.40.90">
    <property type="match status" value="1"/>
</dbReference>
<name>A0A180H069_PUCT1</name>
<evidence type="ECO:0000259" key="1">
    <source>
        <dbReference type="PROSITE" id="PS51391"/>
    </source>
</evidence>
<keyword evidence="4" id="KW-1185">Reference proteome</keyword>
<evidence type="ECO:0000313" key="2">
    <source>
        <dbReference type="EMBL" id="OAV98476.1"/>
    </source>
</evidence>
<reference evidence="2" key="1">
    <citation type="submission" date="2009-11" db="EMBL/GenBank/DDBJ databases">
        <authorList>
            <consortium name="The Broad Institute Genome Sequencing Platform"/>
            <person name="Ward D."/>
            <person name="Feldgarden M."/>
            <person name="Earl A."/>
            <person name="Young S.K."/>
            <person name="Zeng Q."/>
            <person name="Koehrsen M."/>
            <person name="Alvarado L."/>
            <person name="Berlin A."/>
            <person name="Bochicchio J."/>
            <person name="Borenstein D."/>
            <person name="Chapman S.B."/>
            <person name="Chen Z."/>
            <person name="Engels R."/>
            <person name="Freedman E."/>
            <person name="Gellesch M."/>
            <person name="Goldberg J."/>
            <person name="Griggs A."/>
            <person name="Gujja S."/>
            <person name="Heilman E."/>
            <person name="Heiman D."/>
            <person name="Hepburn T."/>
            <person name="Howarth C."/>
            <person name="Jen D."/>
            <person name="Larson L."/>
            <person name="Lewis B."/>
            <person name="Mehta T."/>
            <person name="Park D."/>
            <person name="Pearson M."/>
            <person name="Roberts A."/>
            <person name="Saif S."/>
            <person name="Shea T."/>
            <person name="Shenoy N."/>
            <person name="Sisk P."/>
            <person name="Stolte C."/>
            <person name="Sykes S."/>
            <person name="Thomson T."/>
            <person name="Walk T."/>
            <person name="White J."/>
            <person name="Yandava C."/>
            <person name="Izard J."/>
            <person name="Baranova O.V."/>
            <person name="Blanton J.M."/>
            <person name="Tanner A.C."/>
            <person name="Dewhirst F.E."/>
            <person name="Haas B."/>
            <person name="Nusbaum C."/>
            <person name="Birren B."/>
        </authorList>
    </citation>
    <scope>NUCLEOTIDE SEQUENCE [LARGE SCALE GENOMIC DNA]</scope>
    <source>
        <strain evidence="2">1-1 BBBD Race 1</strain>
    </source>
</reference>
<proteinExistence type="predicted"/>
<dbReference type="AlphaFoldDB" id="A0A180H069"/>
<dbReference type="GO" id="GO:0032786">
    <property type="term" value="P:positive regulation of DNA-templated transcription, elongation"/>
    <property type="evidence" value="ECO:0007669"/>
    <property type="project" value="InterPro"/>
</dbReference>
<accession>A0A180H069</accession>
<dbReference type="Pfam" id="PF12243">
    <property type="entry name" value="CTK3"/>
    <property type="match status" value="1"/>
</dbReference>
<reference evidence="3 4" key="3">
    <citation type="journal article" date="2017" name="G3 (Bethesda)">
        <title>Comparative analysis highlights variable genome content of wheat rusts and divergence of the mating loci.</title>
        <authorList>
            <person name="Cuomo C.A."/>
            <person name="Bakkeren G."/>
            <person name="Khalil H.B."/>
            <person name="Panwar V."/>
            <person name="Joly D."/>
            <person name="Linning R."/>
            <person name="Sakthikumar S."/>
            <person name="Song X."/>
            <person name="Adiconis X."/>
            <person name="Fan L."/>
            <person name="Goldberg J.M."/>
            <person name="Levin J.Z."/>
            <person name="Young S."/>
            <person name="Zeng Q."/>
            <person name="Anikster Y."/>
            <person name="Bruce M."/>
            <person name="Wang M."/>
            <person name="Yin C."/>
            <person name="McCallum B."/>
            <person name="Szabo L.J."/>
            <person name="Hulbert S."/>
            <person name="Chen X."/>
            <person name="Fellers J.P."/>
        </authorList>
    </citation>
    <scope>NUCLEOTIDE SEQUENCE</scope>
    <source>
        <strain evidence="4">Isolate 1-1 / race 1 (BBBD)</strain>
        <strain evidence="3">isolate 1-1 / race 1 (BBBD)</strain>
    </source>
</reference>
<feature type="domain" description="CID" evidence="1">
    <location>
        <begin position="58"/>
        <end position="261"/>
    </location>
</feature>
<dbReference type="EnsemblFungi" id="PTTG_08534-t43_1">
    <property type="protein sequence ID" value="PTTG_08534-t43_1-p1"/>
    <property type="gene ID" value="PTTG_08534"/>
</dbReference>
<evidence type="ECO:0000313" key="3">
    <source>
        <dbReference type="EnsemblFungi" id="PTTG_08534-t43_1-p1"/>
    </source>
</evidence>
<dbReference type="PANTHER" id="PTHR28291">
    <property type="entry name" value="CTD KINASE SUBUNIT GAMMA"/>
    <property type="match status" value="1"/>
</dbReference>
<dbReference type="InterPro" id="IPR042326">
    <property type="entry name" value="Ctk3"/>
</dbReference>
<dbReference type="OrthoDB" id="21266at2759"/>
<dbReference type="InterPro" id="IPR008942">
    <property type="entry name" value="ENTH_VHS"/>
</dbReference>
<dbReference type="GO" id="GO:0070692">
    <property type="term" value="C:CTDK-1 complex"/>
    <property type="evidence" value="ECO:0007669"/>
    <property type="project" value="InterPro"/>
</dbReference>
<dbReference type="Pfam" id="PF12350">
    <property type="entry name" value="CTK3_C"/>
    <property type="match status" value="1"/>
</dbReference>
<dbReference type="VEuPathDB" id="FungiDB:PTTG_08534"/>
<reference evidence="3" key="4">
    <citation type="submission" date="2025-05" db="UniProtKB">
        <authorList>
            <consortium name="EnsemblFungi"/>
        </authorList>
    </citation>
    <scope>IDENTIFICATION</scope>
    <source>
        <strain evidence="3">isolate 1-1 / race 1 (BBBD)</strain>
    </source>
</reference>
<dbReference type="GO" id="GO:0045943">
    <property type="term" value="P:positive regulation of transcription by RNA polymerase I"/>
    <property type="evidence" value="ECO:0007669"/>
    <property type="project" value="TreeGrafter"/>
</dbReference>
<reference evidence="2" key="2">
    <citation type="submission" date="2016-05" db="EMBL/GenBank/DDBJ databases">
        <title>Comparative analysis highlights variable genome content of wheat rusts and divergence of the mating loci.</title>
        <authorList>
            <person name="Cuomo C.A."/>
            <person name="Bakkeren G."/>
            <person name="Szabo L."/>
            <person name="Khalil H."/>
            <person name="Joly D."/>
            <person name="Goldberg J."/>
            <person name="Young S."/>
            <person name="Zeng Q."/>
            <person name="Fellers J."/>
        </authorList>
    </citation>
    <scope>NUCLEOTIDE SEQUENCE [LARGE SCALE GENOMIC DNA]</scope>
    <source>
        <strain evidence="2">1-1 BBBD Race 1</strain>
    </source>
</reference>
<evidence type="ECO:0000313" key="4">
    <source>
        <dbReference type="Proteomes" id="UP000005240"/>
    </source>
</evidence>
<dbReference type="STRING" id="630390.A0A180H069"/>
<gene>
    <name evidence="2" type="ORF">PTTG_08534</name>
</gene>
<protein>
    <submittedName>
        <fullName evidence="3">CID domain-containing protein</fullName>
    </submittedName>
</protein>
<dbReference type="InterPro" id="IPR006569">
    <property type="entry name" value="CID_dom"/>
</dbReference>
<dbReference type="InterPro" id="IPR024638">
    <property type="entry name" value="Ctk3_N"/>
</dbReference>
<dbReference type="PANTHER" id="PTHR28291:SF1">
    <property type="entry name" value="CTD KINASE SUBUNIT GAMMA"/>
    <property type="match status" value="1"/>
</dbReference>
<sequence>MKAEFGEVLQVPHLYQPSSGFRYPDSGALGSAKHLHRIRINKYIFPTVHTALSHDAMDGFQVRLQLVSILRKLTSSQNSIQSTIRFLLKHKDKYGEDLWDCLVEEAEKVNLNARINILYLIDGLLFTSSTALLTSHQDYQYKARTKPAGSSTTSPAFNQNLSLTSSYPSPSSSIPVDSARALPQRNLAPSSVGFNYGYLIKKDIARLVEIVVPTSFNKKGLLNLMSTLQVIKNWKSQISLIEQFLNIDQLEQIDKILNNRKQILGKDDGEHKGLDNELLDFSKKEILDRIDDDRERHKRLRERIWVLPIPSIATLSPKLTNGTHPASTYTYHRSATLLHTSLVAAASAIERPVGPHIELDLTVSLECDQLIQANLEDTGLDGLEDHDWSAIKFDNQRCFGPPSHRLHDQQFVDF</sequence>
<dbReference type="Proteomes" id="UP000005240">
    <property type="component" value="Unassembled WGS sequence"/>
</dbReference>
<dbReference type="EMBL" id="ADAS02000007">
    <property type="protein sequence ID" value="OAV98476.1"/>
    <property type="molecule type" value="Genomic_DNA"/>
</dbReference>